<proteinExistence type="predicted"/>
<dbReference type="InterPro" id="IPR050963">
    <property type="entry name" value="Sirohydro_Cobaltochel/CbiX"/>
</dbReference>
<dbReference type="AlphaFoldDB" id="A0A212K8Q1"/>
<name>A0A212K8Q1_9PROT</name>
<dbReference type="GO" id="GO:0016829">
    <property type="term" value="F:lyase activity"/>
    <property type="evidence" value="ECO:0007669"/>
    <property type="project" value="UniProtKB-KW"/>
</dbReference>
<dbReference type="PANTHER" id="PTHR33542:SF3">
    <property type="entry name" value="SIROHYDROCHLORIN FERROCHELATASE, CHLOROPLASTIC"/>
    <property type="match status" value="1"/>
</dbReference>
<reference evidence="3" key="1">
    <citation type="submission" date="2016-04" db="EMBL/GenBank/DDBJ databases">
        <authorList>
            <person name="Evans L.H."/>
            <person name="Alamgir A."/>
            <person name="Owens N."/>
            <person name="Weber N.D."/>
            <person name="Virtaneva K."/>
            <person name="Barbian K."/>
            <person name="Babar A."/>
            <person name="Rosenke K."/>
        </authorList>
    </citation>
    <scope>NUCLEOTIDE SEQUENCE</scope>
    <source>
        <strain evidence="3">86</strain>
    </source>
</reference>
<dbReference type="EMBL" id="FLUO01000001">
    <property type="protein sequence ID" value="SBW08017.1"/>
    <property type="molecule type" value="Genomic_DNA"/>
</dbReference>
<dbReference type="CDD" id="cd03414">
    <property type="entry name" value="CbiX_SirB_C"/>
    <property type="match status" value="1"/>
</dbReference>
<dbReference type="Pfam" id="PF01903">
    <property type="entry name" value="CbiX"/>
    <property type="match status" value="2"/>
</dbReference>
<keyword evidence="2" id="KW-0456">Lyase</keyword>
<protein>
    <recommendedName>
        <fullName evidence="4">Sirohydrochlorin cobaltochelatase</fullName>
    </recommendedName>
</protein>
<sequence>MSDTPAILICSHGSRDPRAVEEFGLVAKALGARLPDSKVASGFLEFARPTITESLEALVADGATEIWALPGMLFAAMHMKTDIPAELDAFGKAHPEVALRFGAELGLDWRMMEAAKDRIETALAAADKTFGKVARKDTLLVVVGRGTSDPDANGNIAKVARMLWDVMGFGWVEAGFSGLAHPTADVVMLRELQRDAFRRVVVFPYFLFTGILVDRIYDWADAVADRYPEVQVVTVPYLKDHPRVIETFMERLQDIARDATGSLDRLAQYRAWKQAGEPLEGEPWMKKLFEHEHGHGGCGCGGHGHHHHEEAHDHEHAEGGCCGGHGHAHDDDHECCGGHGHADDDHECCGGHGHAHEHEHEHAHEHGGCGCGGKH</sequence>
<dbReference type="InterPro" id="IPR002762">
    <property type="entry name" value="CbiX-like"/>
</dbReference>
<evidence type="ECO:0008006" key="4">
    <source>
        <dbReference type="Google" id="ProtNLM"/>
    </source>
</evidence>
<dbReference type="SUPFAM" id="SSF53800">
    <property type="entry name" value="Chelatase"/>
    <property type="match status" value="1"/>
</dbReference>
<evidence type="ECO:0000313" key="3">
    <source>
        <dbReference type="EMBL" id="SBW08017.1"/>
    </source>
</evidence>
<keyword evidence="1" id="KW-0479">Metal-binding</keyword>
<evidence type="ECO:0000256" key="1">
    <source>
        <dbReference type="ARBA" id="ARBA00022723"/>
    </source>
</evidence>
<organism evidence="3">
    <name type="scientific">uncultured Alphaproteobacteria bacterium</name>
    <dbReference type="NCBI Taxonomy" id="91750"/>
    <lineage>
        <taxon>Bacteria</taxon>
        <taxon>Pseudomonadati</taxon>
        <taxon>Pseudomonadota</taxon>
        <taxon>Alphaproteobacteria</taxon>
        <taxon>environmental samples</taxon>
    </lineage>
</organism>
<accession>A0A212K8Q1</accession>
<dbReference type="PANTHER" id="PTHR33542">
    <property type="entry name" value="SIROHYDROCHLORIN FERROCHELATASE, CHLOROPLASTIC"/>
    <property type="match status" value="1"/>
</dbReference>
<dbReference type="CDD" id="cd03416">
    <property type="entry name" value="CbiX_SirB_N"/>
    <property type="match status" value="1"/>
</dbReference>
<dbReference type="GO" id="GO:0046872">
    <property type="term" value="F:metal ion binding"/>
    <property type="evidence" value="ECO:0007669"/>
    <property type="project" value="UniProtKB-KW"/>
</dbReference>
<dbReference type="Gene3D" id="3.40.50.1400">
    <property type="match status" value="2"/>
</dbReference>
<evidence type="ECO:0000256" key="2">
    <source>
        <dbReference type="ARBA" id="ARBA00023239"/>
    </source>
</evidence>
<gene>
    <name evidence="3" type="ORF">KL86APRO_12322</name>
</gene>